<keyword evidence="2" id="KW-1185">Reference proteome</keyword>
<evidence type="ECO:0008006" key="3">
    <source>
        <dbReference type="Google" id="ProtNLM"/>
    </source>
</evidence>
<proteinExistence type="predicted"/>
<gene>
    <name evidence="1" type="ORF">DOK76_02850</name>
</gene>
<evidence type="ECO:0000313" key="2">
    <source>
        <dbReference type="Proteomes" id="UP000664857"/>
    </source>
</evidence>
<reference evidence="1 2" key="1">
    <citation type="submission" date="2021-03" db="EMBL/GenBank/DDBJ databases">
        <title>Enterococcal diversity collection.</title>
        <authorList>
            <person name="Gilmore M.S."/>
            <person name="Schwartzman J."/>
            <person name="Van Tyne D."/>
            <person name="Martin M."/>
            <person name="Earl A.M."/>
            <person name="Manson A.L."/>
            <person name="Straub T."/>
            <person name="Salamzade R."/>
            <person name="Saavedra J."/>
            <person name="Lebreton F."/>
            <person name="Prichula J."/>
            <person name="Schaufler K."/>
            <person name="Gaca A."/>
            <person name="Sgardioli B."/>
            <person name="Wagenaar J."/>
            <person name="Strong T."/>
        </authorList>
    </citation>
    <scope>NUCLEOTIDE SEQUENCE [LARGE SCALE GENOMIC DNA]</scope>
    <source>
        <strain evidence="1 2">DIV0080</strain>
    </source>
</reference>
<protein>
    <recommendedName>
        <fullName evidence="3">TetR family transcriptional regulator</fullName>
    </recommendedName>
</protein>
<comment type="caution">
    <text evidence="1">The sequence shown here is derived from an EMBL/GenBank/DDBJ whole genome shotgun (WGS) entry which is preliminary data.</text>
</comment>
<dbReference type="EMBL" id="JAFLVX010000009">
    <property type="protein sequence ID" value="MBO0475993.1"/>
    <property type="molecule type" value="Genomic_DNA"/>
</dbReference>
<organism evidence="1 2">
    <name type="scientific">Candidatus Vagococcus giribetii</name>
    <dbReference type="NCBI Taxonomy" id="2230876"/>
    <lineage>
        <taxon>Bacteria</taxon>
        <taxon>Bacillati</taxon>
        <taxon>Bacillota</taxon>
        <taxon>Bacilli</taxon>
        <taxon>Lactobacillales</taxon>
        <taxon>Enterococcaceae</taxon>
        <taxon>Vagococcus</taxon>
    </lineage>
</organism>
<evidence type="ECO:0000313" key="1">
    <source>
        <dbReference type="EMBL" id="MBO0475993.1"/>
    </source>
</evidence>
<name>A0ABS3HQH1_9ENTE</name>
<dbReference type="RefSeq" id="WP_206964844.1">
    <property type="nucleotide sequence ID" value="NZ_JAFLVX010000009.1"/>
</dbReference>
<dbReference type="Proteomes" id="UP000664857">
    <property type="component" value="Unassembled WGS sequence"/>
</dbReference>
<sequence>MVYPFYHIGKNSFDEQLKEQALTIYAPYLRASNKEFEKIILSYLILSNILLGNIDYVLKTQRIPTFTEFKSVWADIFNLMK</sequence>
<accession>A0ABS3HQH1</accession>